<comment type="caution">
    <text evidence="1">The sequence shown here is derived from an EMBL/GenBank/DDBJ whole genome shotgun (WGS) entry which is preliminary data.</text>
</comment>
<reference evidence="1 2" key="1">
    <citation type="submission" date="2020-04" db="EMBL/GenBank/DDBJ databases">
        <authorList>
            <person name="Klaysubun C."/>
            <person name="Duangmal K."/>
            <person name="Lipun K."/>
        </authorList>
    </citation>
    <scope>NUCLEOTIDE SEQUENCE [LARGE SCALE GENOMIC DNA]</scope>
    <source>
        <strain evidence="1 2">JCM 11839</strain>
    </source>
</reference>
<proteinExistence type="predicted"/>
<keyword evidence="2" id="KW-1185">Reference proteome</keyword>
<dbReference type="Pfam" id="PF00300">
    <property type="entry name" value="His_Phos_1"/>
    <property type="match status" value="1"/>
</dbReference>
<dbReference type="InterPro" id="IPR029033">
    <property type="entry name" value="His_PPase_superfam"/>
</dbReference>
<evidence type="ECO:0000313" key="2">
    <source>
        <dbReference type="Proteomes" id="UP001296706"/>
    </source>
</evidence>
<dbReference type="EMBL" id="JAAXKY010000031">
    <property type="protein sequence ID" value="NMH77863.1"/>
    <property type="molecule type" value="Genomic_DNA"/>
</dbReference>
<dbReference type="Gene3D" id="3.40.50.1240">
    <property type="entry name" value="Phosphoglycerate mutase-like"/>
    <property type="match status" value="1"/>
</dbReference>
<accession>A0ABX1RBV5</accession>
<dbReference type="RefSeq" id="WP_169395936.1">
    <property type="nucleotide sequence ID" value="NZ_BAAAJH010000003.1"/>
</dbReference>
<sequence length="190" mass="20244">MSGRVTLLTSAPTAATASAAFSADEPLDARGRAWAAAGRGRVPRVDRVRHAPERAARQTCEILGLTGDVDRSLRGWDVGRWAGRRLDDLAADRPDDVSAWLTDPTATPHGGEALTVLLARVRQWLAALPAGHTLVVCDPAFVRGAVVSVLDAPPSAFWRVDVAPMTLTDLRGGPDRWTVRTTALPLRGGD</sequence>
<organism evidence="1 2">
    <name type="scientific">Pseudonocardia xinjiangensis</name>
    <dbReference type="NCBI Taxonomy" id="75289"/>
    <lineage>
        <taxon>Bacteria</taxon>
        <taxon>Bacillati</taxon>
        <taxon>Actinomycetota</taxon>
        <taxon>Actinomycetes</taxon>
        <taxon>Pseudonocardiales</taxon>
        <taxon>Pseudonocardiaceae</taxon>
        <taxon>Pseudonocardia</taxon>
    </lineage>
</organism>
<evidence type="ECO:0000313" key="1">
    <source>
        <dbReference type="EMBL" id="NMH77863.1"/>
    </source>
</evidence>
<dbReference type="Proteomes" id="UP001296706">
    <property type="component" value="Unassembled WGS sequence"/>
</dbReference>
<gene>
    <name evidence="1" type="ORF">HF577_12315</name>
</gene>
<name>A0ABX1RBV5_9PSEU</name>
<dbReference type="InterPro" id="IPR013078">
    <property type="entry name" value="His_Pase_superF_clade-1"/>
</dbReference>
<protein>
    <submittedName>
        <fullName evidence="1">Histidine phosphatase family protein</fullName>
    </submittedName>
</protein>
<dbReference type="SUPFAM" id="SSF53254">
    <property type="entry name" value="Phosphoglycerate mutase-like"/>
    <property type="match status" value="1"/>
</dbReference>